<accession>A0A843W5H9</accession>
<proteinExistence type="predicted"/>
<evidence type="ECO:0000313" key="1">
    <source>
        <dbReference type="EMBL" id="MQM02587.1"/>
    </source>
</evidence>
<sequence length="244" mass="27006">GLWPENLASTSLAAKIFSQEVDGQGPCRLLPVSGNRCGRLLLCEQKWLFMSADEISEMADRRDRGGGGDDPEESTQHMIERIWESLTEIRTRMDQQAPVPPVAVPPGDGEGVPVAPVPPRVEVPFVAHVPPPVLLAEEPVMQPGHLIRNCPYAREYGYGRGVQQQQPQQFQQPQLHSYTVTYKVVTEFHSYTVKISHSNGNPGVLFVVLPNSRSPLRSGHARGNAGLQRRGEKVSAIACFFERH</sequence>
<dbReference type="Proteomes" id="UP000652761">
    <property type="component" value="Unassembled WGS sequence"/>
</dbReference>
<comment type="caution">
    <text evidence="1">The sequence shown here is derived from an EMBL/GenBank/DDBJ whole genome shotgun (WGS) entry which is preliminary data.</text>
</comment>
<feature type="non-terminal residue" evidence="1">
    <location>
        <position position="1"/>
    </location>
</feature>
<protein>
    <submittedName>
        <fullName evidence="1">Uncharacterized protein</fullName>
    </submittedName>
</protein>
<name>A0A843W5H9_COLES</name>
<keyword evidence="2" id="KW-1185">Reference proteome</keyword>
<dbReference type="AlphaFoldDB" id="A0A843W5H9"/>
<reference evidence="1" key="1">
    <citation type="submission" date="2017-07" db="EMBL/GenBank/DDBJ databases">
        <title>Taro Niue Genome Assembly and Annotation.</title>
        <authorList>
            <person name="Atibalentja N."/>
            <person name="Keating K."/>
            <person name="Fields C.J."/>
        </authorList>
    </citation>
    <scope>NUCLEOTIDE SEQUENCE</scope>
    <source>
        <strain evidence="1">Niue_2</strain>
        <tissue evidence="1">Leaf</tissue>
    </source>
</reference>
<organism evidence="1 2">
    <name type="scientific">Colocasia esculenta</name>
    <name type="common">Wild taro</name>
    <name type="synonym">Arum esculentum</name>
    <dbReference type="NCBI Taxonomy" id="4460"/>
    <lineage>
        <taxon>Eukaryota</taxon>
        <taxon>Viridiplantae</taxon>
        <taxon>Streptophyta</taxon>
        <taxon>Embryophyta</taxon>
        <taxon>Tracheophyta</taxon>
        <taxon>Spermatophyta</taxon>
        <taxon>Magnoliopsida</taxon>
        <taxon>Liliopsida</taxon>
        <taxon>Araceae</taxon>
        <taxon>Aroideae</taxon>
        <taxon>Colocasieae</taxon>
        <taxon>Colocasia</taxon>
    </lineage>
</organism>
<gene>
    <name evidence="1" type="ORF">Taro_035361</name>
</gene>
<evidence type="ECO:0000313" key="2">
    <source>
        <dbReference type="Proteomes" id="UP000652761"/>
    </source>
</evidence>
<dbReference type="EMBL" id="NMUH01002883">
    <property type="protein sequence ID" value="MQM02587.1"/>
    <property type="molecule type" value="Genomic_DNA"/>
</dbReference>